<dbReference type="PANTHER" id="PTHR21496">
    <property type="entry name" value="FERREDOXIN-RELATED"/>
    <property type="match status" value="1"/>
</dbReference>
<keyword evidence="4" id="KW-0411">Iron-sulfur</keyword>
<proteinExistence type="predicted"/>
<dbReference type="SUPFAM" id="SSF50022">
    <property type="entry name" value="ISP domain"/>
    <property type="match status" value="1"/>
</dbReference>
<dbReference type="GO" id="GO:0046872">
    <property type="term" value="F:metal ion binding"/>
    <property type="evidence" value="ECO:0007669"/>
    <property type="project" value="UniProtKB-KW"/>
</dbReference>
<dbReference type="OrthoDB" id="9800167at2"/>
<dbReference type="EMBL" id="FUYM01000011">
    <property type="protein sequence ID" value="SKC00887.1"/>
    <property type="molecule type" value="Genomic_DNA"/>
</dbReference>
<dbReference type="PANTHER" id="PTHR21496:SF23">
    <property type="entry name" value="3-PHENYLPROPIONATE_CINNAMIC ACID DIOXYGENASE FERREDOXIN SUBUNIT"/>
    <property type="match status" value="1"/>
</dbReference>
<dbReference type="InterPro" id="IPR017941">
    <property type="entry name" value="Rieske_2Fe-2S"/>
</dbReference>
<keyword evidence="7" id="KW-1185">Reference proteome</keyword>
<gene>
    <name evidence="6" type="ORF">SAMN06295920_11128</name>
</gene>
<name>A0A1T5FXR2_9SPHN</name>
<dbReference type="Gene3D" id="2.102.10.10">
    <property type="entry name" value="Rieske [2Fe-2S] iron-sulphur domain"/>
    <property type="match status" value="1"/>
</dbReference>
<organism evidence="6 7">
    <name type="scientific">Rhizorhabdus histidinilytica</name>
    <dbReference type="NCBI Taxonomy" id="439228"/>
    <lineage>
        <taxon>Bacteria</taxon>
        <taxon>Pseudomonadati</taxon>
        <taxon>Pseudomonadota</taxon>
        <taxon>Alphaproteobacteria</taxon>
        <taxon>Sphingomonadales</taxon>
        <taxon>Sphingomonadaceae</taxon>
        <taxon>Rhizorhabdus</taxon>
    </lineage>
</organism>
<dbReference type="InterPro" id="IPR036922">
    <property type="entry name" value="Rieske_2Fe-2S_sf"/>
</dbReference>
<sequence>MAKQRIAALDDVPEGGNKAFDACGKSVLLCRTGAGVFAVENMCSHAFAHLEGGKVKGPHIFCPLHGVRFDMRTGAPNGTLTKKPIAVYPVSVEGDDIVVDLPDG</sequence>
<dbReference type="GO" id="GO:0051213">
    <property type="term" value="F:dioxygenase activity"/>
    <property type="evidence" value="ECO:0007669"/>
    <property type="project" value="UniProtKB-KW"/>
</dbReference>
<accession>A0A1T5FXR2</accession>
<keyword evidence="1" id="KW-0001">2Fe-2S</keyword>
<dbReference type="GO" id="GO:0051537">
    <property type="term" value="F:2 iron, 2 sulfur cluster binding"/>
    <property type="evidence" value="ECO:0007669"/>
    <property type="project" value="UniProtKB-KW"/>
</dbReference>
<dbReference type="PROSITE" id="PS51296">
    <property type="entry name" value="RIESKE"/>
    <property type="match status" value="1"/>
</dbReference>
<dbReference type="Pfam" id="PF00355">
    <property type="entry name" value="Rieske"/>
    <property type="match status" value="1"/>
</dbReference>
<dbReference type="Proteomes" id="UP000189818">
    <property type="component" value="Unassembled WGS sequence"/>
</dbReference>
<evidence type="ECO:0000256" key="1">
    <source>
        <dbReference type="ARBA" id="ARBA00022714"/>
    </source>
</evidence>
<evidence type="ECO:0000256" key="4">
    <source>
        <dbReference type="ARBA" id="ARBA00023014"/>
    </source>
</evidence>
<keyword evidence="2" id="KW-0479">Metal-binding</keyword>
<dbReference type="RefSeq" id="WP_079650044.1">
    <property type="nucleotide sequence ID" value="NZ_FUYM01000011.1"/>
</dbReference>
<protein>
    <submittedName>
        <fullName evidence="6">3-phenylpropionate/trans-cinnamate dioxygenase ferredoxin subunit</fullName>
    </submittedName>
</protein>
<evidence type="ECO:0000259" key="5">
    <source>
        <dbReference type="PROSITE" id="PS51296"/>
    </source>
</evidence>
<dbReference type="STRING" id="439228.SAMN06295920_11128"/>
<dbReference type="AlphaFoldDB" id="A0A1T5FXR2"/>
<evidence type="ECO:0000313" key="6">
    <source>
        <dbReference type="EMBL" id="SKC00887.1"/>
    </source>
</evidence>
<keyword evidence="3" id="KW-0408">Iron</keyword>
<keyword evidence="6" id="KW-0560">Oxidoreductase</keyword>
<keyword evidence="6" id="KW-0223">Dioxygenase</keyword>
<reference evidence="7" key="1">
    <citation type="submission" date="2017-02" db="EMBL/GenBank/DDBJ databases">
        <authorList>
            <person name="Varghese N."/>
            <person name="Submissions S."/>
        </authorList>
    </citation>
    <scope>NUCLEOTIDE SEQUENCE [LARGE SCALE GENOMIC DNA]</scope>
    <source>
        <strain evidence="7">UM2</strain>
    </source>
</reference>
<evidence type="ECO:0000256" key="3">
    <source>
        <dbReference type="ARBA" id="ARBA00023004"/>
    </source>
</evidence>
<evidence type="ECO:0000313" key="7">
    <source>
        <dbReference type="Proteomes" id="UP000189818"/>
    </source>
</evidence>
<evidence type="ECO:0000256" key="2">
    <source>
        <dbReference type="ARBA" id="ARBA00022723"/>
    </source>
</evidence>
<feature type="domain" description="Rieske" evidence="5">
    <location>
        <begin position="4"/>
        <end position="99"/>
    </location>
</feature>